<evidence type="ECO:0000313" key="3">
    <source>
        <dbReference type="EMBL" id="QTD60483.1"/>
    </source>
</evidence>
<geneLocation type="plasmid" evidence="2">
    <name>p19110F47-2</name>
</geneLocation>
<geneLocation type="plasmid" evidence="5">
    <name>p19110f47-2</name>
</geneLocation>
<protein>
    <submittedName>
        <fullName evidence="1">Uncharacterized protein</fullName>
    </submittedName>
</protein>
<dbReference type="STRING" id="202956.BJN41_10275"/>
<sequence length="756" mass="86883">MHESETKPLPQPKILLSDLLKKLFNAEDLCLHAHINFIADLLVYHDCSDYLKGLVLSEIESDISTSSPPRIPATLQASRKSKIGDSPITYYINSIASIYHAHTELLTWNVLVLKAALYLLALPQIKPDLFEKQHTEHLNTIKRLFQRFRVANKSFFAKKKDAHALDYQAFLTLKFPALFLSLEQFVESALQPEADQELNDFQKNFCDELRIAFNYVLKSRPKIAKSSVDSKLQYRTWDTDGTINEIIETKKSNRGLANEQALDEQEDPSVIVQADQITPLARHSKNAQRMALSLIPKHMQRQDHLLTASCLLPSVYTISDLITYLYHDDKKHNDKSVLVVLLCLITGVGFKDWLNFQKRRVKRLNHRQVIKLQSDQYYLSTKFSIFEDATFEYPESLINNTVHLDIPIPNHFIDRIKAEPIITEDELKKKIRIIKDEVKIPQLNLSKTSSLLHHVILQKTGNRQLADIITGVDASHSSSSSYCHYNVNKLQKNYVKVLSELCTQLAENDYGDIVYSDQSICFGSQKAPSKNVIKDILFYLYTKIYTTSDNDWVESFNAYSIWMWHILLLFTAARPVRDFPGFLNNISFQQQTIMLSDKEVGGRRGFGRLIPLCAFLIGELKKYLRFLEHIQQHYMAINREISAQIDAIFNNEQPLLNLLQNGTLTPLTPSNVRDFHPEVGLAHPNWHRHTTRAFLTNKQIPEPLILALFGHEAFQQEAAHPFSSLSLNQYRALATHLNEMQEYFEIIGVNLNVLIA</sequence>
<dbReference type="RefSeq" id="WP_070153152.1">
    <property type="nucleotide sequence ID" value="NZ_CP046044.1"/>
</dbReference>
<dbReference type="GeneID" id="64223878"/>
<accession>A0A1E8E3Y9</accession>
<gene>
    <name evidence="1" type="ORF">BJN41_10275</name>
    <name evidence="2" type="ORF">GJD93_00545</name>
    <name evidence="3" type="ORF">J4G45_00455</name>
</gene>
<reference evidence="5" key="2">
    <citation type="submission" date="2019-11" db="EMBL/GenBank/DDBJ databases">
        <title>Escherichia coli 1916D6.</title>
        <authorList>
            <person name="Yao H."/>
            <person name="Du X."/>
            <person name="Yu R."/>
            <person name="Li A."/>
        </authorList>
    </citation>
    <scope>NUCLEOTIDE SEQUENCE [LARGE SCALE GENOMIC DNA]</scope>
    <source>
        <strain evidence="5">19110F47</strain>
        <plasmid evidence="5">p19110f47-2</plasmid>
    </source>
</reference>
<dbReference type="Proteomes" id="UP000405075">
    <property type="component" value="Plasmid p19110F47-2"/>
</dbReference>
<dbReference type="EMBL" id="MKQS01000004">
    <property type="protein sequence ID" value="OFE44340.1"/>
    <property type="molecule type" value="Genomic_DNA"/>
</dbReference>
<dbReference type="Proteomes" id="UP000186931">
    <property type="component" value="Unassembled WGS sequence"/>
</dbReference>
<evidence type="ECO:0000313" key="6">
    <source>
        <dbReference type="Proteomes" id="UP000663954"/>
    </source>
</evidence>
<organism evidence="1 4">
    <name type="scientific">Acinetobacter towneri</name>
    <dbReference type="NCBI Taxonomy" id="202956"/>
    <lineage>
        <taxon>Bacteria</taxon>
        <taxon>Pseudomonadati</taxon>
        <taxon>Pseudomonadota</taxon>
        <taxon>Gammaproteobacteria</taxon>
        <taxon>Moraxellales</taxon>
        <taxon>Moraxellaceae</taxon>
        <taxon>Acinetobacter</taxon>
    </lineage>
</organism>
<reference evidence="2" key="3">
    <citation type="submission" date="2019-11" db="EMBL/GenBank/DDBJ databases">
        <authorList>
            <person name="Yao H."/>
            <person name="Du X."/>
            <person name="Yu R."/>
            <person name="Li A."/>
        </authorList>
    </citation>
    <scope>NUCLEOTIDE SEQUENCE</scope>
    <source>
        <strain evidence="2">19110F47</strain>
        <plasmid evidence="2">p19110F47-2</plasmid>
    </source>
</reference>
<dbReference type="Proteomes" id="UP000663954">
    <property type="component" value="Plasmid pGX5"/>
</dbReference>
<reference evidence="3 6" key="4">
    <citation type="journal article" date="2020" name="Front. Cell. Infect. Microbiol.">
        <title>Characterization of Three Porcine Acinetobacter towneri Strains Co-Harboring tet(X3) and bla OXA-58.</title>
        <authorList>
            <person name="Ma J."/>
            <person name="Wang J."/>
            <person name="Feng J."/>
            <person name="Liu Y."/>
            <person name="Yang B."/>
            <person name="Li R."/>
            <person name="Bai L."/>
            <person name="He T."/>
            <person name="Wang X."/>
            <person name="Yang Z."/>
        </authorList>
    </citation>
    <scope>NUCLEOTIDE SEQUENCE [LARGE SCALE GENOMIC DNA]</scope>
    <source>
        <strain evidence="3 6">GX5</strain>
    </source>
</reference>
<keyword evidence="2" id="KW-0614">Plasmid</keyword>
<keyword evidence="6" id="KW-1185">Reference proteome</keyword>
<evidence type="ECO:0000313" key="2">
    <source>
        <dbReference type="EMBL" id="QGM26296.1"/>
    </source>
</evidence>
<evidence type="ECO:0000313" key="4">
    <source>
        <dbReference type="Proteomes" id="UP000186931"/>
    </source>
</evidence>
<reference evidence="3" key="5">
    <citation type="submission" date="2021-03" db="EMBL/GenBank/DDBJ databases">
        <authorList>
            <person name="Ma J."/>
        </authorList>
    </citation>
    <scope>NUCLEOTIDE SEQUENCE</scope>
    <source>
        <strain evidence="3">GX5</strain>
        <plasmid evidence="3">pGX5</plasmid>
    </source>
</reference>
<evidence type="ECO:0000313" key="5">
    <source>
        <dbReference type="Proteomes" id="UP000405075"/>
    </source>
</evidence>
<reference evidence="1 4" key="1">
    <citation type="submission" date="2016-10" db="EMBL/GenBank/DDBJ databases">
        <title>Genome of airborne Acinetobacter sp. 5-2Ac02 in the hospital environment: Species near to Acinetobacter towneri.</title>
        <authorList>
            <person name="Barbosa B."/>
            <person name="Fernandez-Garcia L."/>
            <person name="Gato E."/>
            <person name="Leao R."/>
            <person name="Albano R."/>
            <person name="Fernandez B."/>
            <person name="Fernandez-Cuenca F."/>
            <person name="Marques E."/>
            <person name="Tomas M."/>
        </authorList>
    </citation>
    <scope>NUCLEOTIDE SEQUENCE [LARGE SCALE GENOMIC DNA]</scope>
    <source>
        <strain evidence="1 4">5-2Ac02</strain>
    </source>
</reference>
<dbReference type="EMBL" id="CP071769">
    <property type="protein sequence ID" value="QTD60483.1"/>
    <property type="molecule type" value="Genomic_DNA"/>
</dbReference>
<proteinExistence type="predicted"/>
<evidence type="ECO:0000313" key="1">
    <source>
        <dbReference type="EMBL" id="OFE44340.1"/>
    </source>
</evidence>
<name>A0A1E8E3Y9_9GAMM</name>
<dbReference type="EMBL" id="CP046044">
    <property type="protein sequence ID" value="QGM26296.1"/>
    <property type="molecule type" value="Genomic_DNA"/>
</dbReference>
<dbReference type="AlphaFoldDB" id="A0A1E8E3Y9"/>
<geneLocation type="plasmid" evidence="3 6">
    <name>pGX5</name>
</geneLocation>